<evidence type="ECO:0000256" key="1">
    <source>
        <dbReference type="SAM" id="SignalP"/>
    </source>
</evidence>
<dbReference type="EMBL" id="GBXM01069606">
    <property type="protein sequence ID" value="JAH38971.1"/>
    <property type="molecule type" value="Transcribed_RNA"/>
</dbReference>
<name>A0A0E9SCI2_ANGAN</name>
<keyword evidence="1" id="KW-0732">Signal</keyword>
<proteinExistence type="predicted"/>
<feature type="chain" id="PRO_5002432423" evidence="1">
    <location>
        <begin position="24"/>
        <end position="42"/>
    </location>
</feature>
<feature type="signal peptide" evidence="1">
    <location>
        <begin position="1"/>
        <end position="23"/>
    </location>
</feature>
<protein>
    <submittedName>
        <fullName evidence="2">Uncharacterized protein</fullName>
    </submittedName>
</protein>
<accession>A0A0E9SCI2</accession>
<reference evidence="2" key="1">
    <citation type="submission" date="2014-11" db="EMBL/GenBank/DDBJ databases">
        <authorList>
            <person name="Amaro Gonzalez C."/>
        </authorList>
    </citation>
    <scope>NUCLEOTIDE SEQUENCE</scope>
</reference>
<sequence length="42" mass="4689">MGWSRCFCSYCVHWLAKIMSCQSSFLTSGPCNSCVLLPQLSL</sequence>
<evidence type="ECO:0000313" key="2">
    <source>
        <dbReference type="EMBL" id="JAH38971.1"/>
    </source>
</evidence>
<dbReference type="AlphaFoldDB" id="A0A0E9SCI2"/>
<organism evidence="2">
    <name type="scientific">Anguilla anguilla</name>
    <name type="common">European freshwater eel</name>
    <name type="synonym">Muraena anguilla</name>
    <dbReference type="NCBI Taxonomy" id="7936"/>
    <lineage>
        <taxon>Eukaryota</taxon>
        <taxon>Metazoa</taxon>
        <taxon>Chordata</taxon>
        <taxon>Craniata</taxon>
        <taxon>Vertebrata</taxon>
        <taxon>Euteleostomi</taxon>
        <taxon>Actinopterygii</taxon>
        <taxon>Neopterygii</taxon>
        <taxon>Teleostei</taxon>
        <taxon>Anguilliformes</taxon>
        <taxon>Anguillidae</taxon>
        <taxon>Anguilla</taxon>
    </lineage>
</organism>
<reference evidence="2" key="2">
    <citation type="journal article" date="2015" name="Fish Shellfish Immunol.">
        <title>Early steps in the European eel (Anguilla anguilla)-Vibrio vulnificus interaction in the gills: Role of the RtxA13 toxin.</title>
        <authorList>
            <person name="Callol A."/>
            <person name="Pajuelo D."/>
            <person name="Ebbesson L."/>
            <person name="Teles M."/>
            <person name="MacKenzie S."/>
            <person name="Amaro C."/>
        </authorList>
    </citation>
    <scope>NUCLEOTIDE SEQUENCE</scope>
</reference>